<dbReference type="Proteomes" id="UP000616151">
    <property type="component" value="Unassembled WGS sequence"/>
</dbReference>
<organism evidence="1 2">
    <name type="scientific">Taklimakanibacter albus</name>
    <dbReference type="NCBI Taxonomy" id="2800327"/>
    <lineage>
        <taxon>Bacteria</taxon>
        <taxon>Pseudomonadati</taxon>
        <taxon>Pseudomonadota</taxon>
        <taxon>Alphaproteobacteria</taxon>
        <taxon>Hyphomicrobiales</taxon>
        <taxon>Aestuariivirgaceae</taxon>
        <taxon>Taklimakanibacter</taxon>
    </lineage>
</organism>
<gene>
    <name evidence="1" type="ORF">JHL16_32725</name>
</gene>
<protein>
    <submittedName>
        <fullName evidence="1">Response regulator transcription factor</fullName>
    </submittedName>
</protein>
<evidence type="ECO:0000313" key="2">
    <source>
        <dbReference type="Proteomes" id="UP000616151"/>
    </source>
</evidence>
<dbReference type="EMBL" id="JAENHL010000008">
    <property type="protein sequence ID" value="MBK1871177.1"/>
    <property type="molecule type" value="Genomic_DNA"/>
</dbReference>
<sequence length="212" mass="23051">MADQAPIDIALGDGNPLMLAALSDFIDRDKAFSLVATAASAEGFLAAVTRVPVRVGLIDWNLPVMGGERLLDTLRLRPSPPRLIVYGAAEEPEILRRAMAAGAAGFSPRHQSPEQLLVMARAVAQGQMMFPFIDVRELARDPASALTLRERTLLAALARGLDNKSLARELDISVNTVKFHLRNLYEKLNLSSRAQAIAFYYSSGAHRDDGGR</sequence>
<accession>A0ACC5REV8</accession>
<comment type="caution">
    <text evidence="1">The sequence shown here is derived from an EMBL/GenBank/DDBJ whole genome shotgun (WGS) entry which is preliminary data.</text>
</comment>
<name>A0ACC5REV8_9HYPH</name>
<reference evidence="1" key="1">
    <citation type="submission" date="2021-01" db="EMBL/GenBank/DDBJ databases">
        <authorList>
            <person name="Sun Q."/>
        </authorList>
    </citation>
    <scope>NUCLEOTIDE SEQUENCE</scope>
    <source>
        <strain evidence="1">YIM B02566</strain>
    </source>
</reference>
<proteinExistence type="predicted"/>
<keyword evidence="2" id="KW-1185">Reference proteome</keyword>
<evidence type="ECO:0000313" key="1">
    <source>
        <dbReference type="EMBL" id="MBK1871177.1"/>
    </source>
</evidence>